<dbReference type="AlphaFoldDB" id="A0AB73RP64"/>
<dbReference type="Proteomes" id="UP000216306">
    <property type="component" value="Unassembled WGS sequence"/>
</dbReference>
<accession>A0AB73RP64</accession>
<evidence type="ECO:0000313" key="2">
    <source>
        <dbReference type="EMBL" id="PAB25682.1"/>
    </source>
</evidence>
<evidence type="ECO:0000256" key="1">
    <source>
        <dbReference type="SAM" id="MobiDB-lite"/>
    </source>
</evidence>
<comment type="caution">
    <text evidence="2">The sequence shown here is derived from an EMBL/GenBank/DDBJ whole genome shotgun (WGS) entry which is preliminary data.</text>
</comment>
<feature type="non-terminal residue" evidence="2">
    <location>
        <position position="1"/>
    </location>
</feature>
<dbReference type="AntiFam" id="ANF00261">
    <property type="entry name" value="Protein of unknown function (DUF1534)"/>
</dbReference>
<proteinExistence type="predicted"/>
<evidence type="ECO:0000313" key="3">
    <source>
        <dbReference type="Proteomes" id="UP000216306"/>
    </source>
</evidence>
<evidence type="ECO:0008006" key="4">
    <source>
        <dbReference type="Google" id="ProtNLM"/>
    </source>
</evidence>
<feature type="compositionally biased region" description="Basic residues" evidence="1">
    <location>
        <begin position="15"/>
        <end position="27"/>
    </location>
</feature>
<protein>
    <recommendedName>
        <fullName evidence="4">DUF1534 domain-containing protein</fullName>
    </recommendedName>
</protein>
<dbReference type="EMBL" id="NIAY01000168">
    <property type="protein sequence ID" value="PAB25682.1"/>
    <property type="molecule type" value="Genomic_DNA"/>
</dbReference>
<feature type="region of interest" description="Disordered" evidence="1">
    <location>
        <begin position="1"/>
        <end position="27"/>
    </location>
</feature>
<reference evidence="2 3" key="1">
    <citation type="submission" date="2017-05" db="EMBL/GenBank/DDBJ databases">
        <title>Comparative genomic of Pseudomonas savastanoi pathovars.</title>
        <authorList>
            <person name="Pintado A."/>
            <person name="Moreno-Perez A."/>
            <person name="Caballo-Ponce E."/>
            <person name="Murillo J."/>
            <person name="Bardaji L."/>
            <person name="Cerboneschi M."/>
            <person name="Rodriguez-Palenzuela P."/>
            <person name="Ramos C."/>
            <person name="Tegli S."/>
        </authorList>
    </citation>
    <scope>NUCLEOTIDE SEQUENCE [LARGE SCALE GENOMIC DNA]</scope>
    <source>
        <strain evidence="2 3">ESC 23</strain>
    </source>
</reference>
<name>A0AB73RP64_PSESS</name>
<gene>
    <name evidence="2" type="ORF">CC205_26060</name>
</gene>
<organism evidence="2 3">
    <name type="scientific">Pseudomonas savastanoi pv. nerii</name>
    <dbReference type="NCBI Taxonomy" id="360921"/>
    <lineage>
        <taxon>Bacteria</taxon>
        <taxon>Pseudomonadati</taxon>
        <taxon>Pseudomonadota</taxon>
        <taxon>Gammaproteobacteria</taxon>
        <taxon>Pseudomonadales</taxon>
        <taxon>Pseudomonadaceae</taxon>
        <taxon>Pseudomonas</taxon>
    </lineage>
</organism>
<sequence>SFRTLQSGNAVRDAPRHRFAPRRAFKI</sequence>